<feature type="compositionally biased region" description="Low complexity" evidence="2">
    <location>
        <begin position="516"/>
        <end position="530"/>
    </location>
</feature>
<organism evidence="5 6">
    <name type="scientific">Popillia japonica</name>
    <name type="common">Japanese beetle</name>
    <dbReference type="NCBI Taxonomy" id="7064"/>
    <lineage>
        <taxon>Eukaryota</taxon>
        <taxon>Metazoa</taxon>
        <taxon>Ecdysozoa</taxon>
        <taxon>Arthropoda</taxon>
        <taxon>Hexapoda</taxon>
        <taxon>Insecta</taxon>
        <taxon>Pterygota</taxon>
        <taxon>Neoptera</taxon>
        <taxon>Endopterygota</taxon>
        <taxon>Coleoptera</taxon>
        <taxon>Polyphaga</taxon>
        <taxon>Scarabaeiformia</taxon>
        <taxon>Scarabaeidae</taxon>
        <taxon>Rutelinae</taxon>
        <taxon>Popillia</taxon>
    </lineage>
</organism>
<sequence length="575" mass="65104">MHWKSYLLICMIVTCSDAFVSEYFKGVTDFFGFNKEQTTETTTEEFNREILYEVSTVDEKFISEAAKLTGVALSDLDKCQQRIILQLHKGCNQMNDEDVSKMAVMLLNCQSAIEGRRVYHCTHEMAIKECTKNMDPDTWNTYHLMANRVRAVCYTARQTQFIGLTEHTINKLVDTTRSQVNTLDKLVNDQKDLQDLAEDTLESVKQGHNTLSEQQKDLQRAHLFGQLLVENNLRKLAEEKYLISQTHQDLNNMAKSLQNKLELATEQLTEQSKESSTNHKEILQDLLLIQQTARDIFQRIEESSTLLIEQSERAHQQYIGTLKQLSEVNKTVHSLANLVYGTRQTLEDRLNWISTALGGTDVAVDRLYLLTWHIIFIILSMIASSFIELRASARILVVSLPCLNLAIGLNDLDMALKPLYLTLSLIGTLIVHTASCIIYQIIKSNPNGAKLSIKADSKPDTMKADTSTSEYFSNGNYNDAKSSASYETNEVNTSTALHYSSNEDTFEEYCSPTPPLSRSGYYSSRSRSRTPSTLNLSITKIYCQAKTRVGTPCKLTSIPGRDYCHRHLRGDSLMG</sequence>
<feature type="transmembrane region" description="Helical" evidence="3">
    <location>
        <begin position="367"/>
        <end position="387"/>
    </location>
</feature>
<dbReference type="InterPro" id="IPR040346">
    <property type="entry name" value="GEX1/Brambleberry"/>
</dbReference>
<feature type="region of interest" description="Disordered" evidence="2">
    <location>
        <begin position="511"/>
        <end position="530"/>
    </location>
</feature>
<keyword evidence="3" id="KW-1133">Transmembrane helix</keyword>
<feature type="transmembrane region" description="Helical" evidence="3">
    <location>
        <begin position="393"/>
        <end position="412"/>
    </location>
</feature>
<protein>
    <recommendedName>
        <fullName evidence="7">Protein brambleberry</fullName>
    </recommendedName>
</protein>
<comment type="caution">
    <text evidence="5">The sequence shown here is derived from an EMBL/GenBank/DDBJ whole genome shotgun (WGS) entry which is preliminary data.</text>
</comment>
<reference evidence="5 6" key="1">
    <citation type="journal article" date="2024" name="BMC Genomics">
        <title>De novo assembly and annotation of Popillia japonica's genome with initial clues to its potential as an invasive pest.</title>
        <authorList>
            <person name="Cucini C."/>
            <person name="Boschi S."/>
            <person name="Funari R."/>
            <person name="Cardaioli E."/>
            <person name="Iannotti N."/>
            <person name="Marturano G."/>
            <person name="Paoli F."/>
            <person name="Bruttini M."/>
            <person name="Carapelli A."/>
            <person name="Frati F."/>
            <person name="Nardi F."/>
        </authorList>
    </citation>
    <scope>NUCLEOTIDE SEQUENCE [LARGE SCALE GENOMIC DNA]</scope>
    <source>
        <strain evidence="5">DMR45628</strain>
    </source>
</reference>
<feature type="signal peptide" evidence="4">
    <location>
        <begin position="1"/>
        <end position="18"/>
    </location>
</feature>
<keyword evidence="3" id="KW-0812">Transmembrane</keyword>
<dbReference type="PANTHER" id="PTHR33538:SF1">
    <property type="entry name" value="PROTEIN BRAMBLEBERRY"/>
    <property type="match status" value="1"/>
</dbReference>
<dbReference type="PANTHER" id="PTHR33538">
    <property type="entry name" value="PROTEIN GAMETE EXPRESSED 1"/>
    <property type="match status" value="1"/>
</dbReference>
<keyword evidence="1" id="KW-0175">Coiled coil</keyword>
<dbReference type="Proteomes" id="UP001458880">
    <property type="component" value="Unassembled WGS sequence"/>
</dbReference>
<feature type="coiled-coil region" evidence="1">
    <location>
        <begin position="247"/>
        <end position="274"/>
    </location>
</feature>
<evidence type="ECO:0008006" key="7">
    <source>
        <dbReference type="Google" id="ProtNLM"/>
    </source>
</evidence>
<evidence type="ECO:0000256" key="1">
    <source>
        <dbReference type="SAM" id="Coils"/>
    </source>
</evidence>
<evidence type="ECO:0000256" key="4">
    <source>
        <dbReference type="SAM" id="SignalP"/>
    </source>
</evidence>
<keyword evidence="4" id="KW-0732">Signal</keyword>
<evidence type="ECO:0000256" key="3">
    <source>
        <dbReference type="SAM" id="Phobius"/>
    </source>
</evidence>
<evidence type="ECO:0000256" key="2">
    <source>
        <dbReference type="SAM" id="MobiDB-lite"/>
    </source>
</evidence>
<proteinExistence type="predicted"/>
<feature type="transmembrane region" description="Helical" evidence="3">
    <location>
        <begin position="419"/>
        <end position="442"/>
    </location>
</feature>
<gene>
    <name evidence="5" type="ORF">QE152_g19734</name>
</gene>
<evidence type="ECO:0000313" key="5">
    <source>
        <dbReference type="EMBL" id="KAK9722322.1"/>
    </source>
</evidence>
<accession>A0AAW1KRV0</accession>
<feature type="chain" id="PRO_5043396527" description="Protein brambleberry" evidence="4">
    <location>
        <begin position="19"/>
        <end position="575"/>
    </location>
</feature>
<keyword evidence="6" id="KW-1185">Reference proteome</keyword>
<dbReference type="AlphaFoldDB" id="A0AAW1KRV0"/>
<keyword evidence="3" id="KW-0472">Membrane</keyword>
<name>A0AAW1KRV0_POPJA</name>
<dbReference type="EMBL" id="JASPKY010000189">
    <property type="protein sequence ID" value="KAK9722322.1"/>
    <property type="molecule type" value="Genomic_DNA"/>
</dbReference>
<evidence type="ECO:0000313" key="6">
    <source>
        <dbReference type="Proteomes" id="UP001458880"/>
    </source>
</evidence>